<accession>A0ABS2MTF8</accession>
<organism evidence="1 2">
    <name type="scientific">Fusibacter tunisiensis</name>
    <dbReference type="NCBI Taxonomy" id="1008308"/>
    <lineage>
        <taxon>Bacteria</taxon>
        <taxon>Bacillati</taxon>
        <taxon>Bacillota</taxon>
        <taxon>Clostridia</taxon>
        <taxon>Eubacteriales</taxon>
        <taxon>Eubacteriales Family XII. Incertae Sedis</taxon>
        <taxon>Fusibacter</taxon>
    </lineage>
</organism>
<dbReference type="RefSeq" id="WP_204665127.1">
    <property type="nucleotide sequence ID" value="NZ_JAFBDT010000026.1"/>
</dbReference>
<evidence type="ECO:0000313" key="2">
    <source>
        <dbReference type="Proteomes" id="UP000767854"/>
    </source>
</evidence>
<sequence>MQTRTKKCIKVVLILVTIAMISKVSYDLKWLDVLIGIFKLESNPQKIQGVSLKSLGYMTLVVNEVDFLHLMSKRGWIFIKHYGRGMIFEKEGYEILVIRRNYFNRYAYYEVTTKEIFEAV</sequence>
<evidence type="ECO:0000313" key="1">
    <source>
        <dbReference type="EMBL" id="MBM7562701.1"/>
    </source>
</evidence>
<dbReference type="EMBL" id="JAFBDT010000026">
    <property type="protein sequence ID" value="MBM7562701.1"/>
    <property type="molecule type" value="Genomic_DNA"/>
</dbReference>
<keyword evidence="2" id="KW-1185">Reference proteome</keyword>
<dbReference type="Proteomes" id="UP000767854">
    <property type="component" value="Unassembled WGS sequence"/>
</dbReference>
<gene>
    <name evidence="1" type="ORF">JOC49_002262</name>
</gene>
<comment type="caution">
    <text evidence="1">The sequence shown here is derived from an EMBL/GenBank/DDBJ whole genome shotgun (WGS) entry which is preliminary data.</text>
</comment>
<protein>
    <submittedName>
        <fullName evidence="1">Uncharacterized protein</fullName>
    </submittedName>
</protein>
<reference evidence="1 2" key="1">
    <citation type="submission" date="2021-01" db="EMBL/GenBank/DDBJ databases">
        <title>Genomic Encyclopedia of Type Strains, Phase IV (KMG-IV): sequencing the most valuable type-strain genomes for metagenomic binning, comparative biology and taxonomic classification.</title>
        <authorList>
            <person name="Goeker M."/>
        </authorList>
    </citation>
    <scope>NUCLEOTIDE SEQUENCE [LARGE SCALE GENOMIC DNA]</scope>
    <source>
        <strain evidence="1 2">DSM 24436</strain>
    </source>
</reference>
<name>A0ABS2MTF8_9FIRM</name>
<proteinExistence type="predicted"/>